<dbReference type="EMBL" id="CP097289">
    <property type="protein sequence ID" value="UQT60519.1"/>
    <property type="molecule type" value="Genomic_DNA"/>
</dbReference>
<dbReference type="RefSeq" id="WP_249591853.1">
    <property type="nucleotide sequence ID" value="NZ_BAAAQL010000018.1"/>
</dbReference>
<organism evidence="3 4">
    <name type="scientific">Streptomyces durmitorensis</name>
    <dbReference type="NCBI Taxonomy" id="319947"/>
    <lineage>
        <taxon>Bacteria</taxon>
        <taxon>Bacillati</taxon>
        <taxon>Actinomycetota</taxon>
        <taxon>Actinomycetes</taxon>
        <taxon>Kitasatosporales</taxon>
        <taxon>Streptomycetaceae</taxon>
        <taxon>Streptomyces</taxon>
    </lineage>
</organism>
<feature type="domain" description="AMP-dependent synthetase/ligase" evidence="2">
    <location>
        <begin position="54"/>
        <end position="390"/>
    </location>
</feature>
<proteinExistence type="predicted"/>
<accession>A0ABY4Q5W2</accession>
<reference evidence="3 4" key="1">
    <citation type="submission" date="2022-05" db="EMBL/GenBank/DDBJ databases">
        <authorList>
            <person name="Zhou X."/>
            <person name="Li K."/>
            <person name="Man Y."/>
        </authorList>
    </citation>
    <scope>NUCLEOTIDE SEQUENCE [LARGE SCALE GENOMIC DNA]</scope>
    <source>
        <strain evidence="3 4">MS405</strain>
    </source>
</reference>
<dbReference type="InterPro" id="IPR042099">
    <property type="entry name" value="ANL_N_sf"/>
</dbReference>
<dbReference type="Proteomes" id="UP000829992">
    <property type="component" value="Chromosome"/>
</dbReference>
<evidence type="ECO:0000259" key="2">
    <source>
        <dbReference type="Pfam" id="PF00501"/>
    </source>
</evidence>
<gene>
    <name evidence="3" type="ORF">M4V62_38650</name>
</gene>
<dbReference type="InterPro" id="IPR000873">
    <property type="entry name" value="AMP-dep_synth/lig_dom"/>
</dbReference>
<protein>
    <submittedName>
        <fullName evidence="3">AMP-binding protein</fullName>
    </submittedName>
</protein>
<name>A0ABY4Q5W2_9ACTN</name>
<dbReference type="Gene3D" id="3.40.50.12780">
    <property type="entry name" value="N-terminal domain of ligase-like"/>
    <property type="match status" value="1"/>
</dbReference>
<evidence type="ECO:0000313" key="4">
    <source>
        <dbReference type="Proteomes" id="UP000829992"/>
    </source>
</evidence>
<keyword evidence="4" id="KW-1185">Reference proteome</keyword>
<dbReference type="InterPro" id="IPR050237">
    <property type="entry name" value="ATP-dep_AMP-bd_enzyme"/>
</dbReference>
<dbReference type="Pfam" id="PF00501">
    <property type="entry name" value="AMP-binding"/>
    <property type="match status" value="1"/>
</dbReference>
<sequence length="461" mass="48481">MTEPHVTAAREPRPWLRFYAAGVPHRLQVPDVTLPGLLDAAARRHGGRSGLPGLHRAVGVCAERLRTLGVRHGDRVALVLPNCPWFAVAWHAVLRLGAVVVAVDPEASPRALRHQLAHSGAVLVMAADSAGERLDAVRGDTCVRGVVAVPVGGEWPGRGRIRKPVRIKRDRSRPGGGGPEPGDLAVLAYATADGPAAILTHANLVAAAHQLALWHPQLREGQETALAVTPLWRPHGMLFGLTAPLLTGARTVLLPTPEPQALLRTARRRRATLLAADPADCRRLLQRPAHELEALATVRTWLTETLDAGTADRIRDSVDAVLVEGYGIPEASGAVLANPRGANARPGTSGLPLPGTEVRIGQEGAPEVALPPGHAGELLVRGPQVCAGYWGDPAATWRRLLPGGWLRTGTLAVLGPDGFATVIGDIGDIGSTGFMGSTGDIGNSGATRGFASHPVQERPRP</sequence>
<evidence type="ECO:0000313" key="3">
    <source>
        <dbReference type="EMBL" id="UQT60519.1"/>
    </source>
</evidence>
<feature type="region of interest" description="Disordered" evidence="1">
    <location>
        <begin position="440"/>
        <end position="461"/>
    </location>
</feature>
<dbReference type="SUPFAM" id="SSF56801">
    <property type="entry name" value="Acetyl-CoA synthetase-like"/>
    <property type="match status" value="1"/>
</dbReference>
<evidence type="ECO:0000256" key="1">
    <source>
        <dbReference type="SAM" id="MobiDB-lite"/>
    </source>
</evidence>
<dbReference type="PANTHER" id="PTHR43767">
    <property type="entry name" value="LONG-CHAIN-FATTY-ACID--COA LIGASE"/>
    <property type="match status" value="1"/>
</dbReference>
<dbReference type="PANTHER" id="PTHR43767:SF12">
    <property type="entry name" value="AMP-DEPENDENT SYNTHETASE AND LIGASE"/>
    <property type="match status" value="1"/>
</dbReference>